<reference evidence="1 2" key="1">
    <citation type="submission" date="2023-02" db="EMBL/GenBank/DDBJ databases">
        <title>LHISI_Scaffold_Assembly.</title>
        <authorList>
            <person name="Stuart O.P."/>
            <person name="Cleave R."/>
            <person name="Magrath M.J.L."/>
            <person name="Mikheyev A.S."/>
        </authorList>
    </citation>
    <scope>NUCLEOTIDE SEQUENCE [LARGE SCALE GENOMIC DNA]</scope>
    <source>
        <strain evidence="1">Daus_M_001</strain>
        <tissue evidence="1">Leg muscle</tissue>
    </source>
</reference>
<sequence>MHSNIERQKNRVLKSDPIYTPAQWTPILRMAKEEGSPYEVKEVSSSDIMDFELFSQSAMFNFTVDSNGNKVKWNNIKVLHTNSESPNIIFLKTGYEQCDYE</sequence>
<comment type="caution">
    <text evidence="1">The sequence shown here is derived from an EMBL/GenBank/DDBJ whole genome shotgun (WGS) entry which is preliminary data.</text>
</comment>
<dbReference type="Proteomes" id="UP001159363">
    <property type="component" value="Chromosome 6"/>
</dbReference>
<name>A0ABQ9H590_9NEOP</name>
<keyword evidence="2" id="KW-1185">Reference proteome</keyword>
<protein>
    <submittedName>
        <fullName evidence="1">Uncharacterized protein</fullName>
    </submittedName>
</protein>
<proteinExistence type="predicted"/>
<evidence type="ECO:0000313" key="2">
    <source>
        <dbReference type="Proteomes" id="UP001159363"/>
    </source>
</evidence>
<evidence type="ECO:0000313" key="1">
    <source>
        <dbReference type="EMBL" id="KAJ8879446.1"/>
    </source>
</evidence>
<organism evidence="1 2">
    <name type="scientific">Dryococelus australis</name>
    <dbReference type="NCBI Taxonomy" id="614101"/>
    <lineage>
        <taxon>Eukaryota</taxon>
        <taxon>Metazoa</taxon>
        <taxon>Ecdysozoa</taxon>
        <taxon>Arthropoda</taxon>
        <taxon>Hexapoda</taxon>
        <taxon>Insecta</taxon>
        <taxon>Pterygota</taxon>
        <taxon>Neoptera</taxon>
        <taxon>Polyneoptera</taxon>
        <taxon>Phasmatodea</taxon>
        <taxon>Verophasmatodea</taxon>
        <taxon>Anareolatae</taxon>
        <taxon>Phasmatidae</taxon>
        <taxon>Eurycanthinae</taxon>
        <taxon>Dryococelus</taxon>
    </lineage>
</organism>
<gene>
    <name evidence="1" type="ORF">PR048_020054</name>
</gene>
<dbReference type="EMBL" id="JARBHB010000007">
    <property type="protein sequence ID" value="KAJ8879446.1"/>
    <property type="molecule type" value="Genomic_DNA"/>
</dbReference>
<accession>A0ABQ9H590</accession>